<organism evidence="2 3">
    <name type="scientific">Amblyomma americanum</name>
    <name type="common">Lone star tick</name>
    <dbReference type="NCBI Taxonomy" id="6943"/>
    <lineage>
        <taxon>Eukaryota</taxon>
        <taxon>Metazoa</taxon>
        <taxon>Ecdysozoa</taxon>
        <taxon>Arthropoda</taxon>
        <taxon>Chelicerata</taxon>
        <taxon>Arachnida</taxon>
        <taxon>Acari</taxon>
        <taxon>Parasitiformes</taxon>
        <taxon>Ixodida</taxon>
        <taxon>Ixodoidea</taxon>
        <taxon>Ixodidae</taxon>
        <taxon>Amblyomminae</taxon>
        <taxon>Amblyomma</taxon>
    </lineage>
</organism>
<sequence>MTWLNHSLCFVLFVLAVADRENNHGREHTDSTRMFGALRHVVAVFTSNNHTSFKCLSATRTRFDAEAKTATYIWHLKAHSGHRRKDVPFDISFGGTPGQGTFVVNNDTANAHTAYYRYSDYRTCAITQSPYDGSDHCTLWVKKNFKHNVPRHCLDKYEETCDVRVPLIDRDLCKDEDD</sequence>
<keyword evidence="3" id="KW-1185">Reference proteome</keyword>
<dbReference type="SUPFAM" id="SSF50814">
    <property type="entry name" value="Lipocalins"/>
    <property type="match status" value="1"/>
</dbReference>
<protein>
    <recommendedName>
        <fullName evidence="4">Lipocalin</fullName>
    </recommendedName>
</protein>
<proteinExistence type="predicted"/>
<dbReference type="InterPro" id="IPR012674">
    <property type="entry name" value="Calycin"/>
</dbReference>
<keyword evidence="1" id="KW-0732">Signal</keyword>
<gene>
    <name evidence="2" type="ORF">V5799_013492</name>
</gene>
<dbReference type="Pfam" id="PF02098">
    <property type="entry name" value="His_binding"/>
    <property type="match status" value="1"/>
</dbReference>
<evidence type="ECO:0008006" key="4">
    <source>
        <dbReference type="Google" id="ProtNLM"/>
    </source>
</evidence>
<dbReference type="AlphaFoldDB" id="A0AAQ4E5W4"/>
<dbReference type="GO" id="GO:0043176">
    <property type="term" value="F:amine binding"/>
    <property type="evidence" value="ECO:0007669"/>
    <property type="project" value="InterPro"/>
</dbReference>
<reference evidence="2 3" key="1">
    <citation type="journal article" date="2023" name="Arcadia Sci">
        <title>De novo assembly of a long-read Amblyomma americanum tick genome.</title>
        <authorList>
            <person name="Chou S."/>
            <person name="Poskanzer K.E."/>
            <person name="Rollins M."/>
            <person name="Thuy-Boun P.S."/>
        </authorList>
    </citation>
    <scope>NUCLEOTIDE SEQUENCE [LARGE SCALE GENOMIC DNA]</scope>
    <source>
        <strain evidence="2">F_SG_1</strain>
        <tissue evidence="2">Salivary glands</tissue>
    </source>
</reference>
<evidence type="ECO:0000256" key="1">
    <source>
        <dbReference type="SAM" id="SignalP"/>
    </source>
</evidence>
<feature type="chain" id="PRO_5042948171" description="Lipocalin" evidence="1">
    <location>
        <begin position="19"/>
        <end position="178"/>
    </location>
</feature>
<dbReference type="InterPro" id="IPR002970">
    <property type="entry name" value="Tick_his-bd"/>
</dbReference>
<evidence type="ECO:0000313" key="2">
    <source>
        <dbReference type="EMBL" id="KAK8770042.1"/>
    </source>
</evidence>
<accession>A0AAQ4E5W4</accession>
<evidence type="ECO:0000313" key="3">
    <source>
        <dbReference type="Proteomes" id="UP001321473"/>
    </source>
</evidence>
<dbReference type="Gene3D" id="2.40.128.20">
    <property type="match status" value="1"/>
</dbReference>
<dbReference type="EMBL" id="JARKHS020021727">
    <property type="protein sequence ID" value="KAK8770042.1"/>
    <property type="molecule type" value="Genomic_DNA"/>
</dbReference>
<dbReference type="Proteomes" id="UP001321473">
    <property type="component" value="Unassembled WGS sequence"/>
</dbReference>
<dbReference type="GO" id="GO:0030682">
    <property type="term" value="P:symbiont-mediated perturbation of host defenses"/>
    <property type="evidence" value="ECO:0007669"/>
    <property type="project" value="InterPro"/>
</dbReference>
<comment type="caution">
    <text evidence="2">The sequence shown here is derived from an EMBL/GenBank/DDBJ whole genome shotgun (WGS) entry which is preliminary data.</text>
</comment>
<name>A0AAQ4E5W4_AMBAM</name>
<feature type="signal peptide" evidence="1">
    <location>
        <begin position="1"/>
        <end position="18"/>
    </location>
</feature>